<dbReference type="CDD" id="cd02440">
    <property type="entry name" value="AdoMet_MTases"/>
    <property type="match status" value="1"/>
</dbReference>
<sequence>MPQWDGTVTPEEQANYFASYSLLEHHLDLLKDKPRIQAYFRAMRENEDSFAGKVVLEVGCGLGLLTILAARAGARKVYAVEATKAAAAFARRLVQSHGLENVVTVFETTVETLELPEQVDVIISEFMGHFLLRESMIDSVIFARDRFLKPGGAIFPSHCKMLLAPCSSQIQVDAKVEAYERALEDFEVVHSYVKETCKVDLVSLWESYEREVRSTVFGTSLGVEIDPPELLGSPVVVKEIDLHGATPQECVAVDQNFEIKVDRSASAEDLRRFNLWCGWFQVEFRGSAENPCAAVVEWDTGPYSERTHWGQEGFILEPPMDLSGADRVEGTLRMQRKEENWRLYDVEIERRATRGGRALGKQDVDAYSLS</sequence>
<dbReference type="InterPro" id="IPR025799">
    <property type="entry name" value="Arg_MeTrfase"/>
</dbReference>
<dbReference type="InterPro" id="IPR029063">
    <property type="entry name" value="SAM-dependent_MTases_sf"/>
</dbReference>
<protein>
    <recommendedName>
        <fullName evidence="1">type I protein arginine methyltransferase</fullName>
        <ecNumber evidence="1">2.1.1.319</ecNumber>
    </recommendedName>
</protein>
<evidence type="ECO:0000256" key="5">
    <source>
        <dbReference type="ARBA" id="ARBA00049303"/>
    </source>
</evidence>
<dbReference type="Pfam" id="PF13649">
    <property type="entry name" value="Methyltransf_25"/>
    <property type="match status" value="1"/>
</dbReference>
<dbReference type="PROSITE" id="PS51678">
    <property type="entry name" value="SAM_MT_PRMT"/>
    <property type="match status" value="1"/>
</dbReference>
<dbReference type="Gene3D" id="2.70.160.11">
    <property type="entry name" value="Hnrnp arginine n-methyltransferase1"/>
    <property type="match status" value="1"/>
</dbReference>
<dbReference type="GO" id="GO:0035242">
    <property type="term" value="F:protein-arginine omega-N asymmetric methyltransferase activity"/>
    <property type="evidence" value="ECO:0007669"/>
    <property type="project" value="UniProtKB-EC"/>
</dbReference>
<feature type="domain" description="Methyltransferase" evidence="7">
    <location>
        <begin position="55"/>
        <end position="152"/>
    </location>
</feature>
<keyword evidence="3 6" id="KW-0808">Transferase</keyword>
<dbReference type="EMBL" id="CP151513">
    <property type="protein sequence ID" value="WZN65699.1"/>
    <property type="molecule type" value="Genomic_DNA"/>
</dbReference>
<dbReference type="EC" id="2.1.1.319" evidence="1"/>
<keyword evidence="4 6" id="KW-0949">S-adenosyl-L-methionine</keyword>
<dbReference type="InterPro" id="IPR041698">
    <property type="entry name" value="Methyltransf_25"/>
</dbReference>
<reference evidence="9 10" key="1">
    <citation type="submission" date="2024-03" db="EMBL/GenBank/DDBJ databases">
        <title>Complete genome sequence of the green alga Chloropicon roscoffensis RCC1871.</title>
        <authorList>
            <person name="Lemieux C."/>
            <person name="Pombert J.-F."/>
            <person name="Otis C."/>
            <person name="Turmel M."/>
        </authorList>
    </citation>
    <scope>NUCLEOTIDE SEQUENCE [LARGE SCALE GENOMIC DNA]</scope>
    <source>
        <strain evidence="9 10">RCC1871</strain>
    </source>
</reference>
<name>A0AAX4PHD2_9CHLO</name>
<dbReference type="Gene3D" id="3.40.50.150">
    <property type="entry name" value="Vaccinia Virus protein VP39"/>
    <property type="match status" value="1"/>
</dbReference>
<dbReference type="InterPro" id="IPR055135">
    <property type="entry name" value="PRMT_dom"/>
</dbReference>
<dbReference type="Proteomes" id="UP001472866">
    <property type="component" value="Chromosome 13"/>
</dbReference>
<dbReference type="PANTHER" id="PTHR11006:SF68">
    <property type="entry name" value="PROTEIN ARGININE N-METHYLTRANSFERASE PRMT10"/>
    <property type="match status" value="1"/>
</dbReference>
<gene>
    <name evidence="9" type="ORF">HKI87_13g72610</name>
</gene>
<evidence type="ECO:0000259" key="8">
    <source>
        <dbReference type="Pfam" id="PF22528"/>
    </source>
</evidence>
<evidence type="ECO:0000259" key="7">
    <source>
        <dbReference type="Pfam" id="PF13649"/>
    </source>
</evidence>
<evidence type="ECO:0000256" key="4">
    <source>
        <dbReference type="ARBA" id="ARBA00022691"/>
    </source>
</evidence>
<evidence type="ECO:0000256" key="1">
    <source>
        <dbReference type="ARBA" id="ARBA00011925"/>
    </source>
</evidence>
<dbReference type="GO" id="GO:0042054">
    <property type="term" value="F:histone methyltransferase activity"/>
    <property type="evidence" value="ECO:0007669"/>
    <property type="project" value="TreeGrafter"/>
</dbReference>
<proteinExistence type="predicted"/>
<dbReference type="GO" id="GO:0032259">
    <property type="term" value="P:methylation"/>
    <property type="evidence" value="ECO:0007669"/>
    <property type="project" value="UniProtKB-KW"/>
</dbReference>
<dbReference type="AlphaFoldDB" id="A0AAX4PHD2"/>
<organism evidence="9 10">
    <name type="scientific">Chloropicon roscoffensis</name>
    <dbReference type="NCBI Taxonomy" id="1461544"/>
    <lineage>
        <taxon>Eukaryota</taxon>
        <taxon>Viridiplantae</taxon>
        <taxon>Chlorophyta</taxon>
        <taxon>Chloropicophyceae</taxon>
        <taxon>Chloropicales</taxon>
        <taxon>Chloropicaceae</taxon>
        <taxon>Chloropicon</taxon>
    </lineage>
</organism>
<keyword evidence="2 6" id="KW-0489">Methyltransferase</keyword>
<keyword evidence="10" id="KW-1185">Reference proteome</keyword>
<dbReference type="PANTHER" id="PTHR11006">
    <property type="entry name" value="PROTEIN ARGININE N-METHYLTRANSFERASE"/>
    <property type="match status" value="1"/>
</dbReference>
<evidence type="ECO:0000256" key="2">
    <source>
        <dbReference type="ARBA" id="ARBA00022603"/>
    </source>
</evidence>
<accession>A0AAX4PHD2</accession>
<feature type="domain" description="Protein arginine N-methyltransferase" evidence="8">
    <location>
        <begin position="212"/>
        <end position="349"/>
    </location>
</feature>
<dbReference type="FunFam" id="3.40.50.150:FF:000003">
    <property type="entry name" value="Blast:Protein arginine N-methyltransferase 1"/>
    <property type="match status" value="1"/>
</dbReference>
<comment type="catalytic activity">
    <reaction evidence="5">
        <text>L-arginyl-[protein] + S-adenosyl-L-methionine = N(omega)-methyl-L-arginyl-[protein] + S-adenosyl-L-homocysteine + H(+)</text>
        <dbReference type="Rhea" id="RHEA:48100"/>
        <dbReference type="Rhea" id="RHEA-COMP:10532"/>
        <dbReference type="Rhea" id="RHEA-COMP:11990"/>
        <dbReference type="ChEBI" id="CHEBI:15378"/>
        <dbReference type="ChEBI" id="CHEBI:29965"/>
        <dbReference type="ChEBI" id="CHEBI:57856"/>
        <dbReference type="ChEBI" id="CHEBI:59789"/>
        <dbReference type="ChEBI" id="CHEBI:65280"/>
    </reaction>
    <physiologicalReaction direction="left-to-right" evidence="5">
        <dbReference type="Rhea" id="RHEA:48101"/>
    </physiologicalReaction>
</comment>
<dbReference type="GO" id="GO:0005634">
    <property type="term" value="C:nucleus"/>
    <property type="evidence" value="ECO:0007669"/>
    <property type="project" value="TreeGrafter"/>
</dbReference>
<evidence type="ECO:0000256" key="6">
    <source>
        <dbReference type="PROSITE-ProRule" id="PRU01015"/>
    </source>
</evidence>
<dbReference type="SUPFAM" id="SSF53335">
    <property type="entry name" value="S-adenosyl-L-methionine-dependent methyltransferases"/>
    <property type="match status" value="1"/>
</dbReference>
<dbReference type="Pfam" id="PF22528">
    <property type="entry name" value="PRMT_C"/>
    <property type="match status" value="1"/>
</dbReference>
<evidence type="ECO:0000313" key="10">
    <source>
        <dbReference type="Proteomes" id="UP001472866"/>
    </source>
</evidence>
<evidence type="ECO:0000256" key="3">
    <source>
        <dbReference type="ARBA" id="ARBA00022679"/>
    </source>
</evidence>
<evidence type="ECO:0000313" key="9">
    <source>
        <dbReference type="EMBL" id="WZN65699.1"/>
    </source>
</evidence>